<dbReference type="InterPro" id="IPR024079">
    <property type="entry name" value="MetalloPept_cat_dom_sf"/>
</dbReference>
<evidence type="ECO:0000313" key="1">
    <source>
        <dbReference type="EMBL" id="KAK8778813.1"/>
    </source>
</evidence>
<dbReference type="AlphaFoldDB" id="A0AAQ4EWG5"/>
<dbReference type="PROSITE" id="PS51885">
    <property type="entry name" value="NEPRILYSIN"/>
    <property type="match status" value="1"/>
</dbReference>
<dbReference type="GO" id="GO:0004222">
    <property type="term" value="F:metalloendopeptidase activity"/>
    <property type="evidence" value="ECO:0007669"/>
    <property type="project" value="InterPro"/>
</dbReference>
<dbReference type="SUPFAM" id="SSF55486">
    <property type="entry name" value="Metalloproteases ('zincins'), catalytic domain"/>
    <property type="match status" value="1"/>
</dbReference>
<protein>
    <submittedName>
        <fullName evidence="1">Uncharacterized protein</fullName>
    </submittedName>
</protein>
<dbReference type="EMBL" id="JARKHS020010398">
    <property type="protein sequence ID" value="KAK8778813.1"/>
    <property type="molecule type" value="Genomic_DNA"/>
</dbReference>
<dbReference type="GO" id="GO:0006508">
    <property type="term" value="P:proteolysis"/>
    <property type="evidence" value="ECO:0007669"/>
    <property type="project" value="InterPro"/>
</dbReference>
<organism evidence="1 2">
    <name type="scientific">Amblyomma americanum</name>
    <name type="common">Lone star tick</name>
    <dbReference type="NCBI Taxonomy" id="6943"/>
    <lineage>
        <taxon>Eukaryota</taxon>
        <taxon>Metazoa</taxon>
        <taxon>Ecdysozoa</taxon>
        <taxon>Arthropoda</taxon>
        <taxon>Chelicerata</taxon>
        <taxon>Arachnida</taxon>
        <taxon>Acari</taxon>
        <taxon>Parasitiformes</taxon>
        <taxon>Ixodida</taxon>
        <taxon>Ixodoidea</taxon>
        <taxon>Ixodidae</taxon>
        <taxon>Amblyomminae</taxon>
        <taxon>Amblyomma</taxon>
    </lineage>
</organism>
<reference evidence="1 2" key="1">
    <citation type="journal article" date="2023" name="Arcadia Sci">
        <title>De novo assembly of a long-read Amblyomma americanum tick genome.</title>
        <authorList>
            <person name="Chou S."/>
            <person name="Poskanzer K.E."/>
            <person name="Rollins M."/>
            <person name="Thuy-Boun P.S."/>
        </authorList>
    </citation>
    <scope>NUCLEOTIDE SEQUENCE [LARGE SCALE GENOMIC DNA]</scope>
    <source>
        <strain evidence="1">F_SG_1</strain>
        <tissue evidence="1">Salivary glands</tissue>
    </source>
</reference>
<name>A0AAQ4EWG5_AMBAM</name>
<dbReference type="InterPro" id="IPR000718">
    <property type="entry name" value="Peptidase_M13"/>
</dbReference>
<dbReference type="Gene3D" id="3.40.390.10">
    <property type="entry name" value="Collagenase (Catalytic Domain)"/>
    <property type="match status" value="1"/>
</dbReference>
<proteinExistence type="predicted"/>
<dbReference type="Gene3D" id="1.10.1380.10">
    <property type="entry name" value="Neutral endopeptidase , domain2"/>
    <property type="match status" value="1"/>
</dbReference>
<accession>A0AAQ4EWG5</accession>
<dbReference type="InterPro" id="IPR042089">
    <property type="entry name" value="Peptidase_M13_dom_2"/>
</dbReference>
<sequence>MLEATRRHINNLTFERYEEYIRAVYDSFSAIDDQSNFVDRFNNIKRLESVLISFLSASVLNRDSRRKDTWLTNIASFQHMTPNVSTDRWLQVLQQYLNISMDGKYPVIVRGRRYIQTVFALNKELGETDFAELYDWLCVQALIPFASGRIIAAERPGSAVLESHRALCFANSDRIFHYALQYPYLSDVVTTEVREDIGRLMQDVGLSLTHIFSRTKSPKLKINCTSDAVAWAAEAYTRLFRRSSPEHFEERYARYPDMKLSAVSNWISTASSTFALNDGLERLEIFADAILMGPSHAWSEPLEASYLDSPWYALSAPKAIKLAGIGSRLIGKLLSEFVLNRKVCKTPVLTETEDMWHCMAASLEDNLRDASAIMKGARAAMLSWAALWEAYRGRTQYRGNTTVLGDFSDLPEPALFFVFGCLWSCGEGIDVAEAYCNLPLRHDANFAKTFSCPRGSPMRPEVQCPSAFSTGAVDSL</sequence>
<gene>
    <name evidence="1" type="ORF">V5799_019843</name>
</gene>
<evidence type="ECO:0000313" key="2">
    <source>
        <dbReference type="Proteomes" id="UP001321473"/>
    </source>
</evidence>
<comment type="caution">
    <text evidence="1">The sequence shown here is derived from an EMBL/GenBank/DDBJ whole genome shotgun (WGS) entry which is preliminary data.</text>
</comment>
<keyword evidence="2" id="KW-1185">Reference proteome</keyword>
<dbReference type="Proteomes" id="UP001321473">
    <property type="component" value="Unassembled WGS sequence"/>
</dbReference>